<protein>
    <submittedName>
        <fullName evidence="1">Uncharacterized protein</fullName>
    </submittedName>
</protein>
<name>A0AAN7RWU2_MYCAM</name>
<comment type="caution">
    <text evidence="1">The sequence shown here is derived from an EMBL/GenBank/DDBJ whole genome shotgun (WGS) entry which is preliminary data.</text>
</comment>
<organism evidence="1 2">
    <name type="scientific">Mycteria americana</name>
    <name type="common">Wood stork</name>
    <dbReference type="NCBI Taxonomy" id="33587"/>
    <lineage>
        <taxon>Eukaryota</taxon>
        <taxon>Metazoa</taxon>
        <taxon>Chordata</taxon>
        <taxon>Craniata</taxon>
        <taxon>Vertebrata</taxon>
        <taxon>Euteleostomi</taxon>
        <taxon>Archelosauria</taxon>
        <taxon>Archosauria</taxon>
        <taxon>Dinosauria</taxon>
        <taxon>Saurischia</taxon>
        <taxon>Theropoda</taxon>
        <taxon>Coelurosauria</taxon>
        <taxon>Aves</taxon>
        <taxon>Neognathae</taxon>
        <taxon>Neoaves</taxon>
        <taxon>Aequornithes</taxon>
        <taxon>Ciconiiformes</taxon>
        <taxon>Ciconiidae</taxon>
        <taxon>Mycteria</taxon>
    </lineage>
</organism>
<reference evidence="1 2" key="1">
    <citation type="journal article" date="2023" name="J. Hered.">
        <title>Chromosome-level genome of the wood stork (Mycteria americana) provides insight into avian chromosome evolution.</title>
        <authorList>
            <person name="Flamio R. Jr."/>
            <person name="Ramstad K.M."/>
        </authorList>
    </citation>
    <scope>NUCLEOTIDE SEQUENCE [LARGE SCALE GENOMIC DNA]</scope>
    <source>
        <strain evidence="1">JAX WOST 10</strain>
    </source>
</reference>
<dbReference type="Proteomes" id="UP001333110">
    <property type="component" value="Unassembled WGS sequence"/>
</dbReference>
<dbReference type="AlphaFoldDB" id="A0AAN7RWU2"/>
<sequence length="101" mass="10912">MNQYRLGTNCLESIFAEGVLVDKSFNMSQRCALTAKVTSIILGCIRKSLASRSDLLRPVGASPESAWAWVKDSTVQGPFPIDSLHAATCLDLITEIKGTVP</sequence>
<keyword evidence="2" id="KW-1185">Reference proteome</keyword>
<evidence type="ECO:0000313" key="2">
    <source>
        <dbReference type="Proteomes" id="UP001333110"/>
    </source>
</evidence>
<gene>
    <name evidence="1" type="ORF">QYF61_003028</name>
</gene>
<evidence type="ECO:0000313" key="1">
    <source>
        <dbReference type="EMBL" id="KAK4823519.1"/>
    </source>
</evidence>
<proteinExistence type="predicted"/>
<accession>A0AAN7RWU2</accession>
<dbReference type="EMBL" id="JAUNZN010000003">
    <property type="protein sequence ID" value="KAK4823519.1"/>
    <property type="molecule type" value="Genomic_DNA"/>
</dbReference>